<organism evidence="1 2">
    <name type="scientific">Solanum tuberosum</name>
    <name type="common">Potato</name>
    <dbReference type="NCBI Taxonomy" id="4113"/>
    <lineage>
        <taxon>Eukaryota</taxon>
        <taxon>Viridiplantae</taxon>
        <taxon>Streptophyta</taxon>
        <taxon>Embryophyta</taxon>
        <taxon>Tracheophyta</taxon>
        <taxon>Spermatophyta</taxon>
        <taxon>Magnoliopsida</taxon>
        <taxon>eudicotyledons</taxon>
        <taxon>Gunneridae</taxon>
        <taxon>Pentapetalae</taxon>
        <taxon>asterids</taxon>
        <taxon>lamiids</taxon>
        <taxon>Solanales</taxon>
        <taxon>Solanaceae</taxon>
        <taxon>Solanoideae</taxon>
        <taxon>Solaneae</taxon>
        <taxon>Solanum</taxon>
    </lineage>
</organism>
<keyword evidence="2" id="KW-1185">Reference proteome</keyword>
<comment type="caution">
    <text evidence="1">The sequence shown here is derived from an EMBL/GenBank/DDBJ whole genome shotgun (WGS) entry which is preliminary data.</text>
</comment>
<sequence>MGASLRFEVDRRLSLNSPPTTTEIHESSDLENCDDGKMFDTNGTVPTVAEDETLHSIEAEGINRDQNKGNERIEEQQKPWVNMFRNNRATNNGMNLSYIPPQIVNGQTMVQLEEKEVQVEEDKCKCALIAYAIVEYPGYNTMNMYISLNWTAVAKPDVYLHEEGYYIV</sequence>
<reference evidence="1 2" key="1">
    <citation type="journal article" date="2021" name="bioRxiv">
        <title>Chromosome-scale and haplotype-resolved genome assembly of a tetraploid potato cultivar.</title>
        <authorList>
            <person name="Sun H."/>
            <person name="Jiao W.-B."/>
            <person name="Krause K."/>
            <person name="Campoy J.A."/>
            <person name="Goel M."/>
            <person name="Folz-Donahue K."/>
            <person name="Kukat C."/>
            <person name="Huettel B."/>
            <person name="Schneeberger K."/>
        </authorList>
    </citation>
    <scope>NUCLEOTIDE SEQUENCE [LARGE SCALE GENOMIC DNA]</scope>
    <source>
        <strain evidence="1">SolTubOtavaFocal</strain>
        <tissue evidence="1">Leaves</tissue>
    </source>
</reference>
<dbReference type="Proteomes" id="UP000826656">
    <property type="component" value="Unassembled WGS sequence"/>
</dbReference>
<evidence type="ECO:0000313" key="2">
    <source>
        <dbReference type="Proteomes" id="UP000826656"/>
    </source>
</evidence>
<protein>
    <submittedName>
        <fullName evidence="1">Uncharacterized protein</fullName>
    </submittedName>
</protein>
<evidence type="ECO:0000313" key="1">
    <source>
        <dbReference type="EMBL" id="KAH0773112.1"/>
    </source>
</evidence>
<dbReference type="PANTHER" id="PTHR33233">
    <property type="entry name" value="ENDONUCLEASE/EXONUCLEASE/PHOSPHATASE"/>
    <property type="match status" value="1"/>
</dbReference>
<dbReference type="EMBL" id="JAIVGD010000005">
    <property type="protein sequence ID" value="KAH0773112.1"/>
    <property type="molecule type" value="Genomic_DNA"/>
</dbReference>
<gene>
    <name evidence="1" type="ORF">KY290_010249</name>
</gene>
<accession>A0ABQ7VX93</accession>
<dbReference type="PANTHER" id="PTHR33233:SF17">
    <property type="entry name" value="DUF4283 DOMAIN-CONTAINING PROTEIN"/>
    <property type="match status" value="1"/>
</dbReference>
<name>A0ABQ7VX93_SOLTU</name>
<proteinExistence type="predicted"/>